<protein>
    <submittedName>
        <fullName evidence="3">Uncharacterized protein</fullName>
    </submittedName>
</protein>
<dbReference type="RefSeq" id="XP_029226370.1">
    <property type="nucleotide sequence ID" value="XM_029373538.1"/>
</dbReference>
<feature type="compositionally biased region" description="Gly residues" evidence="1">
    <location>
        <begin position="189"/>
        <end position="203"/>
    </location>
</feature>
<keyword evidence="4" id="KW-1185">Reference proteome</keyword>
<evidence type="ECO:0000256" key="1">
    <source>
        <dbReference type="SAM" id="MobiDB-lite"/>
    </source>
</evidence>
<feature type="compositionally biased region" description="Polar residues" evidence="1">
    <location>
        <begin position="233"/>
        <end position="245"/>
    </location>
</feature>
<evidence type="ECO:0000313" key="4">
    <source>
        <dbReference type="Proteomes" id="UP000284403"/>
    </source>
</evidence>
<sequence length="329" mass="32586">MSALSVVVAVLFLLTVAAAGLLVRRCLVQERRGASLRDPTVEAQPRQRAAPANAHDPRGGASSSDEEEAALVPRHRFVATGAVVRPCGGVVPRLPRPALTPASPSPTGDTPRTPLGTPQPYLPRDEGGASPHGEASFASFSRPLTPESEAAADAGRWPRSEVNRAVEQNEAAAAAPTRNGAPGTHDVCAGGGGYRGEGARGGGPPQPLAQRRCTPDAGGTGHFTCGADAAMSGRSTETTPTSSAGAESDGTPHMPPIGASVATAAPGTSGVLFLSATTSCGDAAPLELVSPAVAAVAVDTPLAAVSLAPASVGVPGAAGNSNLGASMDT</sequence>
<organism evidence="3 4">
    <name type="scientific">Trypanosoma conorhini</name>
    <dbReference type="NCBI Taxonomy" id="83891"/>
    <lineage>
        <taxon>Eukaryota</taxon>
        <taxon>Discoba</taxon>
        <taxon>Euglenozoa</taxon>
        <taxon>Kinetoplastea</taxon>
        <taxon>Metakinetoplastina</taxon>
        <taxon>Trypanosomatida</taxon>
        <taxon>Trypanosomatidae</taxon>
        <taxon>Trypanosoma</taxon>
    </lineage>
</organism>
<proteinExistence type="predicted"/>
<feature type="compositionally biased region" description="Low complexity" evidence="1">
    <location>
        <begin position="43"/>
        <end position="52"/>
    </location>
</feature>
<dbReference type="GeneID" id="40320274"/>
<evidence type="ECO:0000256" key="2">
    <source>
        <dbReference type="SAM" id="SignalP"/>
    </source>
</evidence>
<dbReference type="OrthoDB" id="249955at2759"/>
<feature type="region of interest" description="Disordered" evidence="1">
    <location>
        <begin position="89"/>
        <end position="262"/>
    </location>
</feature>
<accession>A0A3R7LC13</accession>
<dbReference type="EMBL" id="MKKU01000462">
    <property type="protein sequence ID" value="RNF11369.1"/>
    <property type="molecule type" value="Genomic_DNA"/>
</dbReference>
<keyword evidence="2" id="KW-0732">Signal</keyword>
<dbReference type="Proteomes" id="UP000284403">
    <property type="component" value="Unassembled WGS sequence"/>
</dbReference>
<feature type="signal peptide" evidence="2">
    <location>
        <begin position="1"/>
        <end position="19"/>
    </location>
</feature>
<feature type="compositionally biased region" description="Low complexity" evidence="1">
    <location>
        <begin position="165"/>
        <end position="184"/>
    </location>
</feature>
<gene>
    <name evidence="3" type="ORF">Tco025E_06663</name>
</gene>
<reference evidence="3 4" key="1">
    <citation type="journal article" date="2018" name="BMC Genomics">
        <title>Genomic comparison of Trypanosoma conorhini and Trypanosoma rangeli to Trypanosoma cruzi strains of high and low virulence.</title>
        <authorList>
            <person name="Bradwell K.R."/>
            <person name="Koparde V.N."/>
            <person name="Matveyev A.V."/>
            <person name="Serrano M.G."/>
            <person name="Alves J.M."/>
            <person name="Parikh H."/>
            <person name="Huang B."/>
            <person name="Lee V."/>
            <person name="Espinosa-Alvarez O."/>
            <person name="Ortiz P.A."/>
            <person name="Costa-Martins A.G."/>
            <person name="Teixeira M.M."/>
            <person name="Buck G.A."/>
        </authorList>
    </citation>
    <scope>NUCLEOTIDE SEQUENCE [LARGE SCALE GENOMIC DNA]</scope>
    <source>
        <strain evidence="3 4">025E</strain>
    </source>
</reference>
<name>A0A3R7LC13_9TRYP</name>
<feature type="region of interest" description="Disordered" evidence="1">
    <location>
        <begin position="35"/>
        <end position="70"/>
    </location>
</feature>
<dbReference type="AlphaFoldDB" id="A0A3R7LC13"/>
<feature type="chain" id="PRO_5018687925" evidence="2">
    <location>
        <begin position="20"/>
        <end position="329"/>
    </location>
</feature>
<comment type="caution">
    <text evidence="3">The sequence shown here is derived from an EMBL/GenBank/DDBJ whole genome shotgun (WGS) entry which is preliminary data.</text>
</comment>
<evidence type="ECO:0000313" key="3">
    <source>
        <dbReference type="EMBL" id="RNF11369.1"/>
    </source>
</evidence>